<reference evidence="4" key="1">
    <citation type="submission" date="2016-11" db="UniProtKB">
        <authorList>
            <consortium name="WormBaseParasite"/>
        </authorList>
    </citation>
    <scope>IDENTIFICATION</scope>
</reference>
<dbReference type="Proteomes" id="UP000095283">
    <property type="component" value="Unplaced"/>
</dbReference>
<name>A0A1I7XA68_HETBA</name>
<dbReference type="GO" id="GO:0000398">
    <property type="term" value="P:mRNA splicing, via spliceosome"/>
    <property type="evidence" value="ECO:0007669"/>
    <property type="project" value="TreeGrafter"/>
</dbReference>
<accession>A0A1I7XA68</accession>
<keyword evidence="3" id="KW-1185">Reference proteome</keyword>
<dbReference type="InterPro" id="IPR040194">
    <property type="entry name" value="Cwf19-like"/>
</dbReference>
<feature type="domain" description="Cwf19-like protein C-terminal" evidence="2">
    <location>
        <begin position="35"/>
        <end position="77"/>
    </location>
</feature>
<protein>
    <submittedName>
        <fullName evidence="4">Saposin B-type domain-containing protein</fullName>
    </submittedName>
</protein>
<sequence>MLLDHQRLERTLDDCARCIESKKLAKHCIVAIGIHEIIAGMLDLPPSKWRKKTVQGFDQLKQKCQSMKTEWEPYDWTKKIKHR</sequence>
<comment type="similarity">
    <text evidence="1">Belongs to the CWF19 family.</text>
</comment>
<dbReference type="PANTHER" id="PTHR12072">
    <property type="entry name" value="CWF19, CELL CYCLE CONTROL PROTEIN"/>
    <property type="match status" value="1"/>
</dbReference>
<dbReference type="Pfam" id="PF04676">
    <property type="entry name" value="CwfJ_C_2"/>
    <property type="match status" value="1"/>
</dbReference>
<dbReference type="PANTHER" id="PTHR12072:SF5">
    <property type="entry name" value="CWF19-LIKE PROTEIN 2"/>
    <property type="match status" value="1"/>
</dbReference>
<dbReference type="GO" id="GO:0071014">
    <property type="term" value="C:post-mRNA release spliceosomal complex"/>
    <property type="evidence" value="ECO:0007669"/>
    <property type="project" value="TreeGrafter"/>
</dbReference>
<organism evidence="3 4">
    <name type="scientific">Heterorhabditis bacteriophora</name>
    <name type="common">Entomopathogenic nematode worm</name>
    <dbReference type="NCBI Taxonomy" id="37862"/>
    <lineage>
        <taxon>Eukaryota</taxon>
        <taxon>Metazoa</taxon>
        <taxon>Ecdysozoa</taxon>
        <taxon>Nematoda</taxon>
        <taxon>Chromadorea</taxon>
        <taxon>Rhabditida</taxon>
        <taxon>Rhabditina</taxon>
        <taxon>Rhabditomorpha</taxon>
        <taxon>Strongyloidea</taxon>
        <taxon>Heterorhabditidae</taxon>
        <taxon>Heterorhabditis</taxon>
    </lineage>
</organism>
<proteinExistence type="inferred from homology"/>
<dbReference type="AlphaFoldDB" id="A0A1I7XA68"/>
<evidence type="ECO:0000313" key="4">
    <source>
        <dbReference type="WBParaSite" id="Hba_14577"/>
    </source>
</evidence>
<evidence type="ECO:0000256" key="1">
    <source>
        <dbReference type="ARBA" id="ARBA00006795"/>
    </source>
</evidence>
<dbReference type="WBParaSite" id="Hba_14577">
    <property type="protein sequence ID" value="Hba_14577"/>
    <property type="gene ID" value="Hba_14577"/>
</dbReference>
<evidence type="ECO:0000313" key="3">
    <source>
        <dbReference type="Proteomes" id="UP000095283"/>
    </source>
</evidence>
<dbReference type="InterPro" id="IPR006767">
    <property type="entry name" value="Cwf19-like_C_dom-2"/>
</dbReference>
<evidence type="ECO:0000259" key="2">
    <source>
        <dbReference type="Pfam" id="PF04676"/>
    </source>
</evidence>